<comment type="caution">
    <text evidence="4">The sequence shown here is derived from an EMBL/GenBank/DDBJ whole genome shotgun (WGS) entry which is preliminary data.</text>
</comment>
<feature type="compositionally biased region" description="Low complexity" evidence="1">
    <location>
        <begin position="388"/>
        <end position="416"/>
    </location>
</feature>
<keyword evidence="5" id="KW-1185">Reference proteome</keyword>
<dbReference type="EMBL" id="JAMTCG010000005">
    <property type="protein sequence ID" value="MCP2161903.1"/>
    <property type="molecule type" value="Genomic_DNA"/>
</dbReference>
<organism evidence="4 5">
    <name type="scientific">Williamsia serinedens</name>
    <dbReference type="NCBI Taxonomy" id="391736"/>
    <lineage>
        <taxon>Bacteria</taxon>
        <taxon>Bacillati</taxon>
        <taxon>Actinomycetota</taxon>
        <taxon>Actinomycetes</taxon>
        <taxon>Mycobacteriales</taxon>
        <taxon>Nocardiaceae</taxon>
        <taxon>Williamsia</taxon>
    </lineage>
</organism>
<dbReference type="Proteomes" id="UP001205740">
    <property type="component" value="Unassembled WGS sequence"/>
</dbReference>
<dbReference type="Pfam" id="PF20568">
    <property type="entry name" value="DUF6777"/>
    <property type="match status" value="1"/>
</dbReference>
<evidence type="ECO:0000313" key="5">
    <source>
        <dbReference type="Proteomes" id="UP001205740"/>
    </source>
</evidence>
<feature type="region of interest" description="Disordered" evidence="1">
    <location>
        <begin position="443"/>
        <end position="482"/>
    </location>
</feature>
<accession>A0ABT1H7X5</accession>
<evidence type="ECO:0000313" key="4">
    <source>
        <dbReference type="EMBL" id="MCP2161903.1"/>
    </source>
</evidence>
<feature type="domain" description="DUF6777" evidence="3">
    <location>
        <begin position="98"/>
        <end position="237"/>
    </location>
</feature>
<sequence>MSDTPTVPVPTAAATRRRRTVILSSLAGVLAVIVVAATVMVVSMRPDSGAPDPRVDLASVSTVGPNPFAALTNATAAPVEATRVDTSLARPASGATQLVGTTPGLYAGSDGSRCDPAALARYLGSDFTRAQAWAGVFGITADQIPYFLNSLTPVTLTADTWVTNHSWEDGVARPFQSVLQAGTPVLVDSEGVPRVRCACGNPLGPPASAPLSGFRTSGAAWPGYQTTRVVHVQTAAPAAAPGQVQASAPASLTVRNASTGDLVQQAFSALLNLASLPPLAKPLPTAASMNVPFRSTDPAVAQSNGVTTQGVALPEMTRAAAGVTVSETATSTTESSAAPAPSTAAAAAATSIPSSSVAPAVIPPPVAPVAPVAPPVESSAALPPPPVESSAPVAGPAPTSEPPSTSAGPLPTKFTGTGSGITGFTYADTSGAPVRCSVQAVPVSTPTEVPPTSSDPSASDTPAPAPETTEATPTDATVTCSDGSTTTVPLTTLSQATVQSSTDTQGVWTVSLGGASIPVTEATWG</sequence>
<name>A0ABT1H7X5_9NOCA</name>
<evidence type="ECO:0000259" key="3">
    <source>
        <dbReference type="Pfam" id="PF20568"/>
    </source>
</evidence>
<feature type="region of interest" description="Disordered" evidence="1">
    <location>
        <begin position="373"/>
        <end position="416"/>
    </location>
</feature>
<keyword evidence="2" id="KW-0472">Membrane</keyword>
<gene>
    <name evidence="4" type="ORF">LX12_003102</name>
</gene>
<dbReference type="InterPro" id="IPR046704">
    <property type="entry name" value="DUF6777"/>
</dbReference>
<protein>
    <recommendedName>
        <fullName evidence="3">DUF6777 domain-containing protein</fullName>
    </recommendedName>
</protein>
<proteinExistence type="predicted"/>
<feature type="compositionally biased region" description="Low complexity" evidence="1">
    <location>
        <begin position="443"/>
        <end position="477"/>
    </location>
</feature>
<feature type="transmembrane region" description="Helical" evidence="2">
    <location>
        <begin position="21"/>
        <end position="44"/>
    </location>
</feature>
<evidence type="ECO:0000256" key="2">
    <source>
        <dbReference type="SAM" id="Phobius"/>
    </source>
</evidence>
<keyword evidence="2" id="KW-1133">Transmembrane helix</keyword>
<evidence type="ECO:0000256" key="1">
    <source>
        <dbReference type="SAM" id="MobiDB-lite"/>
    </source>
</evidence>
<keyword evidence="2" id="KW-0812">Transmembrane</keyword>
<dbReference type="RefSeq" id="WP_253655471.1">
    <property type="nucleotide sequence ID" value="NZ_BAAAOE010000001.1"/>
</dbReference>
<reference evidence="4 5" key="1">
    <citation type="submission" date="2022-06" db="EMBL/GenBank/DDBJ databases">
        <title>Genomic Encyclopedia of Archaeal and Bacterial Type Strains, Phase II (KMG-II): from individual species to whole genera.</title>
        <authorList>
            <person name="Goeker M."/>
        </authorList>
    </citation>
    <scope>NUCLEOTIDE SEQUENCE [LARGE SCALE GENOMIC DNA]</scope>
    <source>
        <strain evidence="4 5">DSM 45037</strain>
    </source>
</reference>